<gene>
    <name evidence="5" type="ORF">WQQ_11690</name>
</gene>
<dbReference type="InterPro" id="IPR009057">
    <property type="entry name" value="Homeodomain-like_sf"/>
</dbReference>
<dbReference type="PANTHER" id="PTHR30055:SF226">
    <property type="entry name" value="HTH-TYPE TRANSCRIPTIONAL REGULATOR PKSA"/>
    <property type="match status" value="1"/>
</dbReference>
<dbReference type="GO" id="GO:0000976">
    <property type="term" value="F:transcription cis-regulatory region binding"/>
    <property type="evidence" value="ECO:0007669"/>
    <property type="project" value="TreeGrafter"/>
</dbReference>
<reference evidence="5 6" key="1">
    <citation type="journal article" date="2012" name="J. Bacteriol.">
        <title>Genome Sequence of n-Alkane-Degrading Hydrocarboniphaga effusa Strain AP103T (ATCC BAA-332T).</title>
        <authorList>
            <person name="Chang H.K."/>
            <person name="Zylstra G.J."/>
            <person name="Chae J.C."/>
        </authorList>
    </citation>
    <scope>NUCLEOTIDE SEQUENCE [LARGE SCALE GENOMIC DNA]</scope>
    <source>
        <strain evidence="5 6">AP103</strain>
    </source>
</reference>
<feature type="region of interest" description="Disordered" evidence="3">
    <location>
        <begin position="1"/>
        <end position="40"/>
    </location>
</feature>
<sequence>MSTLNVTTTDVNIPGMSKQADSTPPPSGRSYRGTSADQRRDERRLKLIEAGIKVIGRDGYRATTVRSVSAEAGLTERYFYEAFGDREALLGAVYSHLVEQLQQQIAATLMTSRLKNPEDIVRLGLHEFFAAMRADPNVARILLFEVLGVSPEVTRLTQTAIDDFARIIRTMALALHVRIEPHEEQMLTAGLVGSVVFIAMTWSLQGYEQAIDDVVSSALTIFRAVLTARGAA</sequence>
<evidence type="ECO:0000313" key="5">
    <source>
        <dbReference type="EMBL" id="EIT71032.1"/>
    </source>
</evidence>
<dbReference type="Gene3D" id="1.10.357.10">
    <property type="entry name" value="Tetracycline Repressor, domain 2"/>
    <property type="match status" value="1"/>
</dbReference>
<dbReference type="AlphaFoldDB" id="I7ZH37"/>
<dbReference type="EMBL" id="AKGD01000001">
    <property type="protein sequence ID" value="EIT71032.1"/>
    <property type="molecule type" value="Genomic_DNA"/>
</dbReference>
<evidence type="ECO:0000259" key="4">
    <source>
        <dbReference type="PROSITE" id="PS50977"/>
    </source>
</evidence>
<dbReference type="PROSITE" id="PS50977">
    <property type="entry name" value="HTH_TETR_2"/>
    <property type="match status" value="1"/>
</dbReference>
<dbReference type="GO" id="GO:0003700">
    <property type="term" value="F:DNA-binding transcription factor activity"/>
    <property type="evidence" value="ECO:0007669"/>
    <property type="project" value="TreeGrafter"/>
</dbReference>
<protein>
    <recommendedName>
        <fullName evidence="4">HTH tetR-type domain-containing protein</fullName>
    </recommendedName>
</protein>
<dbReference type="STRING" id="1172194.WQQ_11690"/>
<feature type="domain" description="HTH tetR-type" evidence="4">
    <location>
        <begin position="41"/>
        <end position="101"/>
    </location>
</feature>
<comment type="caution">
    <text evidence="5">The sequence shown here is derived from an EMBL/GenBank/DDBJ whole genome shotgun (WGS) entry which is preliminary data.</text>
</comment>
<organism evidence="5 6">
    <name type="scientific">Hydrocarboniphaga effusa AP103</name>
    <dbReference type="NCBI Taxonomy" id="1172194"/>
    <lineage>
        <taxon>Bacteria</taxon>
        <taxon>Pseudomonadati</taxon>
        <taxon>Pseudomonadota</taxon>
        <taxon>Gammaproteobacteria</taxon>
        <taxon>Nevskiales</taxon>
        <taxon>Nevskiaceae</taxon>
        <taxon>Hydrocarboniphaga</taxon>
    </lineage>
</organism>
<dbReference type="PATRIC" id="fig|1172194.4.peg.1123"/>
<dbReference type="InterPro" id="IPR050109">
    <property type="entry name" value="HTH-type_TetR-like_transc_reg"/>
</dbReference>
<feature type="compositionally biased region" description="Polar residues" evidence="3">
    <location>
        <begin position="1"/>
        <end position="11"/>
    </location>
</feature>
<dbReference type="PANTHER" id="PTHR30055">
    <property type="entry name" value="HTH-TYPE TRANSCRIPTIONAL REGULATOR RUTR"/>
    <property type="match status" value="1"/>
</dbReference>
<evidence type="ECO:0000256" key="1">
    <source>
        <dbReference type="ARBA" id="ARBA00023125"/>
    </source>
</evidence>
<dbReference type="Proteomes" id="UP000003704">
    <property type="component" value="Unassembled WGS sequence"/>
</dbReference>
<dbReference type="Pfam" id="PF00440">
    <property type="entry name" value="TetR_N"/>
    <property type="match status" value="1"/>
</dbReference>
<name>I7ZH37_9GAMM</name>
<dbReference type="SUPFAM" id="SSF46689">
    <property type="entry name" value="Homeodomain-like"/>
    <property type="match status" value="1"/>
</dbReference>
<feature type="DNA-binding region" description="H-T-H motif" evidence="2">
    <location>
        <begin position="64"/>
        <end position="83"/>
    </location>
</feature>
<evidence type="ECO:0000313" key="6">
    <source>
        <dbReference type="Proteomes" id="UP000003704"/>
    </source>
</evidence>
<keyword evidence="6" id="KW-1185">Reference proteome</keyword>
<keyword evidence="1 2" id="KW-0238">DNA-binding</keyword>
<accession>I7ZH37</accession>
<dbReference type="InterPro" id="IPR001647">
    <property type="entry name" value="HTH_TetR"/>
</dbReference>
<evidence type="ECO:0000256" key="3">
    <source>
        <dbReference type="SAM" id="MobiDB-lite"/>
    </source>
</evidence>
<evidence type="ECO:0000256" key="2">
    <source>
        <dbReference type="PROSITE-ProRule" id="PRU00335"/>
    </source>
</evidence>
<proteinExistence type="predicted"/>